<keyword evidence="1" id="KW-0175">Coiled coil</keyword>
<feature type="compositionally biased region" description="Low complexity" evidence="2">
    <location>
        <begin position="410"/>
        <end position="425"/>
    </location>
</feature>
<feature type="region of interest" description="Disordered" evidence="2">
    <location>
        <begin position="399"/>
        <end position="459"/>
    </location>
</feature>
<feature type="compositionally biased region" description="Low complexity" evidence="2">
    <location>
        <begin position="837"/>
        <end position="855"/>
    </location>
</feature>
<sequence length="962" mass="106040">MDRADSVEASNLAPRTTSMPSAPGPHPTGHTTCHQSSPALLSSAGERPPKGPSPSLPRLSAHPPKPSTASSGGSRPQRLRSPQPDREELGFMTESDTGHRQSSSERPSPARQSPEAEHWSSPIIYYEVALQELTRDPLRPPDSKRLAECMRLYDEIASRLPKWHRCFTLLRTELMASILSTTVTRQNPLGRVPYFELLSKGMKELATLKRWTQQEGPEAKLKEAHGELEALQAQVKELKTDAQRSAELRQELAQVRKDLETCKTEYRNRKIEWEAQLARQREESLAQQRRIDKLQKAVEKSGEYAAAYQMKKMAVSSRTQDMHGEESQTQTIIRLQEQLEQMQNRLLEKYETDRGNHPAPEVYALRSKFVRDCKVLMEEYHELEVQRRIHTEWPFLARGLTSSPTPPPTATAGARAGPAAGSQPSTHVRPGGGATAPPASVHVRSSIPGSAAPSTPLPAPKPLVVTAHNPLWRDLVAPLLDVGNSKFCATLSVEGVLPGGSTVTIAKVSTVDPTATYNLDTDAQQGGNPPPFSHLQIKYAQPNYAMVHPVGPIHEEGAHARRRPEGLSILRTSAEYSDLWKVWESYERCLAPYLARAPRTISLEDTETLVYEALQSHAQRCWHLFQEHHLQRLVGSDPAAPAPDEDDAGPGQPLRAETLQQSLRLMLEERYHLPELSIKVLFELLSSCVLRAPESHNLALFLRALLEEEDYADAHLNALALRVLEKVWPRDAAAKDVPTVVKCLWPSAAPLDNLSEQLLRFALGPTPDPFATPEPSSASSSDQGPSPSPSASPSPGPGPSISPGPVANGSSRLAGLRPPILSPALTQASKTTRGSPSKQSFGSPSKRSSGSPGKKAGSDPAISLDQARKWLLSILKDGTEWHLDEARTRLMEDGEGADGIRTVATFDEFLITVRHTHLDPTRLLQRFLQAQQYHNQKAALPIEPLARLVAALQWEDLWWKLA</sequence>
<feature type="compositionally biased region" description="Polar residues" evidence="2">
    <location>
        <begin position="29"/>
        <end position="40"/>
    </location>
</feature>
<feature type="compositionally biased region" description="Pro residues" evidence="2">
    <location>
        <begin position="786"/>
        <end position="802"/>
    </location>
</feature>
<accession>A0A7S1J486</accession>
<evidence type="ECO:0000313" key="3">
    <source>
        <dbReference type="EMBL" id="CAD9032232.1"/>
    </source>
</evidence>
<name>A0A7S1J486_9EUGL</name>
<proteinExistence type="predicted"/>
<protein>
    <submittedName>
        <fullName evidence="3">Uncharacterized protein</fullName>
    </submittedName>
</protein>
<evidence type="ECO:0000256" key="2">
    <source>
        <dbReference type="SAM" id="MobiDB-lite"/>
    </source>
</evidence>
<dbReference type="AlphaFoldDB" id="A0A7S1J486"/>
<evidence type="ECO:0000256" key="1">
    <source>
        <dbReference type="SAM" id="Coils"/>
    </source>
</evidence>
<feature type="compositionally biased region" description="Low complexity" evidence="2">
    <location>
        <begin position="773"/>
        <end position="785"/>
    </location>
</feature>
<feature type="region of interest" description="Disordered" evidence="2">
    <location>
        <begin position="765"/>
        <end position="862"/>
    </location>
</feature>
<feature type="coiled-coil region" evidence="1">
    <location>
        <begin position="325"/>
        <end position="352"/>
    </location>
</feature>
<reference evidence="3" key="1">
    <citation type="submission" date="2021-01" db="EMBL/GenBank/DDBJ databases">
        <authorList>
            <person name="Corre E."/>
            <person name="Pelletier E."/>
            <person name="Niang G."/>
            <person name="Scheremetjew M."/>
            <person name="Finn R."/>
            <person name="Kale V."/>
            <person name="Holt S."/>
            <person name="Cochrane G."/>
            <person name="Meng A."/>
            <person name="Brown T."/>
            <person name="Cohen L."/>
        </authorList>
    </citation>
    <scope>NUCLEOTIDE SEQUENCE</scope>
    <source>
        <strain evidence="3">NIES-381</strain>
    </source>
</reference>
<feature type="compositionally biased region" description="Polar residues" evidence="2">
    <location>
        <begin position="824"/>
        <end position="836"/>
    </location>
</feature>
<organism evidence="3">
    <name type="scientific">Eutreptiella gymnastica</name>
    <dbReference type="NCBI Taxonomy" id="73025"/>
    <lineage>
        <taxon>Eukaryota</taxon>
        <taxon>Discoba</taxon>
        <taxon>Euglenozoa</taxon>
        <taxon>Euglenida</taxon>
        <taxon>Spirocuta</taxon>
        <taxon>Euglenophyceae</taxon>
        <taxon>Eutreptiales</taxon>
        <taxon>Eutreptiaceae</taxon>
        <taxon>Eutreptiella</taxon>
    </lineage>
</organism>
<feature type="region of interest" description="Disordered" evidence="2">
    <location>
        <begin position="1"/>
        <end position="118"/>
    </location>
</feature>
<dbReference type="EMBL" id="HBGA01116422">
    <property type="protein sequence ID" value="CAD9032232.1"/>
    <property type="molecule type" value="Transcribed_RNA"/>
</dbReference>
<feature type="coiled-coil region" evidence="1">
    <location>
        <begin position="221"/>
        <end position="297"/>
    </location>
</feature>
<gene>
    <name evidence="3" type="ORF">EGYM00392_LOCUS43374</name>
</gene>